<evidence type="ECO:0000256" key="7">
    <source>
        <dbReference type="SAM" id="MobiDB-lite"/>
    </source>
</evidence>
<feature type="domain" description="Calpain catalytic" evidence="8">
    <location>
        <begin position="125"/>
        <end position="412"/>
    </location>
</feature>
<dbReference type="eggNOG" id="KOG0045">
    <property type="taxonomic scope" value="Eukaryota"/>
</dbReference>
<dbReference type="GO" id="GO:0004198">
    <property type="term" value="F:calcium-dependent cysteine-type endopeptidase activity"/>
    <property type="evidence" value="ECO:0007669"/>
    <property type="project" value="InterPro"/>
</dbReference>
<dbReference type="SUPFAM" id="SSF54001">
    <property type="entry name" value="Cysteine proteinases"/>
    <property type="match status" value="1"/>
</dbReference>
<feature type="compositionally biased region" description="Basic and acidic residues" evidence="7">
    <location>
        <begin position="606"/>
        <end position="615"/>
    </location>
</feature>
<accession>U4L2S3</accession>
<evidence type="ECO:0000256" key="2">
    <source>
        <dbReference type="ARBA" id="ARBA00022670"/>
    </source>
</evidence>
<dbReference type="Gene3D" id="3.90.70.10">
    <property type="entry name" value="Cysteine proteinases"/>
    <property type="match status" value="1"/>
</dbReference>
<feature type="active site" evidence="5 6">
    <location>
        <position position="356"/>
    </location>
</feature>
<evidence type="ECO:0000256" key="6">
    <source>
        <dbReference type="PROSITE-ProRule" id="PRU00239"/>
    </source>
</evidence>
<feature type="active site" evidence="5 6">
    <location>
        <position position="336"/>
    </location>
</feature>
<feature type="compositionally biased region" description="Basic and acidic residues" evidence="7">
    <location>
        <begin position="586"/>
        <end position="597"/>
    </location>
</feature>
<evidence type="ECO:0000256" key="4">
    <source>
        <dbReference type="ARBA" id="ARBA00022807"/>
    </source>
</evidence>
<feature type="region of interest" description="Disordered" evidence="7">
    <location>
        <begin position="706"/>
        <end position="763"/>
    </location>
</feature>
<name>U4L2S3_PYROM</name>
<dbReference type="InterPro" id="IPR022684">
    <property type="entry name" value="Calpain_cysteine_protease"/>
</dbReference>
<evidence type="ECO:0000259" key="8">
    <source>
        <dbReference type="PROSITE" id="PS50203"/>
    </source>
</evidence>
<proteinExistence type="inferred from homology"/>
<reference evidence="9 10" key="1">
    <citation type="journal article" date="2013" name="PLoS Genet.">
        <title>The genome and development-dependent transcriptomes of Pyronema confluens: a window into fungal evolution.</title>
        <authorList>
            <person name="Traeger S."/>
            <person name="Altegoer F."/>
            <person name="Freitag M."/>
            <person name="Gabaldon T."/>
            <person name="Kempken F."/>
            <person name="Kumar A."/>
            <person name="Marcet-Houben M."/>
            <person name="Poggeler S."/>
            <person name="Stajich J.E."/>
            <person name="Nowrousian M."/>
        </authorList>
    </citation>
    <scope>NUCLEOTIDE SEQUENCE [LARGE SCALE GENOMIC DNA]</scope>
    <source>
        <strain evidence="10">CBS 100304</strain>
        <tissue evidence="9">Vegetative mycelium</tissue>
    </source>
</reference>
<evidence type="ECO:0000256" key="5">
    <source>
        <dbReference type="PIRSR" id="PIRSR622684-1"/>
    </source>
</evidence>
<feature type="compositionally biased region" description="Basic and acidic residues" evidence="7">
    <location>
        <begin position="729"/>
        <end position="748"/>
    </location>
</feature>
<dbReference type="PANTHER" id="PTHR10183">
    <property type="entry name" value="CALPAIN"/>
    <property type="match status" value="1"/>
</dbReference>
<dbReference type="SMART" id="SM00230">
    <property type="entry name" value="CysPc"/>
    <property type="match status" value="1"/>
</dbReference>
<feature type="compositionally biased region" description="Basic and acidic residues" evidence="7">
    <location>
        <begin position="671"/>
        <end position="689"/>
    </location>
</feature>
<dbReference type="Proteomes" id="UP000018144">
    <property type="component" value="Unassembled WGS sequence"/>
</dbReference>
<dbReference type="PRINTS" id="PR00704">
    <property type="entry name" value="CALPAIN"/>
</dbReference>
<gene>
    <name evidence="9" type="ORF">PCON_06130</name>
</gene>
<dbReference type="CDD" id="cd00044">
    <property type="entry name" value="CysPc"/>
    <property type="match status" value="1"/>
</dbReference>
<dbReference type="Pfam" id="PF00648">
    <property type="entry name" value="Peptidase_C2"/>
    <property type="match status" value="2"/>
</dbReference>
<dbReference type="OMA" id="HAYESYI"/>
<feature type="compositionally biased region" description="Basic and acidic residues" evidence="7">
    <location>
        <begin position="706"/>
        <end position="715"/>
    </location>
</feature>
<keyword evidence="4 6" id="KW-0788">Thiol protease</keyword>
<dbReference type="InterPro" id="IPR038765">
    <property type="entry name" value="Papain-like_cys_pep_sf"/>
</dbReference>
<dbReference type="PANTHER" id="PTHR10183:SF379">
    <property type="entry name" value="CALPAIN-5"/>
    <property type="match status" value="1"/>
</dbReference>
<sequence length="783" mass="88237">MAEVALTQLHFSYEAPSAPVSSGFLGRLFGSSSAILPSNNRADATAAAAAAALTSPARSLIATKSFDDAVAACKEKVEKTAKECRRFNRRYRDAHFDLALDEEYCLDGLLPPEDDFRRSPRTTARVDEIFEEPKFFRDGATAGDVKQGHEGDCWFMAALATITNIKGLIEKICVARDEQVGVYGFVFMRDGEWESVIVDDQLYLNRNRYDDAANLQEYTIRGIWKNEEDYDKNFFKGSEALYFASSVDKNETWLPLLEKAYAKFHCDYSALYGGFTGEAVEDLTGGVTTDIICCDILDKDKFWKESLSLVNKDFLFGASFDTSEKYADRRGVQGGHAYSVLKTVEAKGERFVLVRNPWGEVEWRGPWSDGSKEWTPEWMSLLGHTFGDDGQFWMTYRDFLRKFDTIDRTRLFDDTWHVTESRWINYEVTWAADYAPTQFEISIVKPGPIVVVLSQLDTRFFRGLEGRFEFTLAFRIHKDGEKDYLARSQPNVGMSRSVSVEIDLEPGQYTVMISAEPKFKEKSFKTKDVVKRYKNLDRKKFRQVAMNADLAHARAGSTSFWREADKELQTEANDLFGDALEPPAFGEEKDNGGKPVEEQQPVPNTDEPKPEEQKRPLRPAPAAAPTDPLELYKWKARVSVGLKVYSKDTELEVNVIMPKETTAADVVDLDSSTRDLQPEDTKPTGKTEGEKEEDVCTCNIAKGSGVDKVDEKKVDTSTSADAANTEMPAEEKTKRKAGEERPETKESLNDDAEEKEEFKDAEDGIKCSTCGKTKKAAENLKTD</sequence>
<keyword evidence="10" id="KW-1185">Reference proteome</keyword>
<keyword evidence="2 6" id="KW-0645">Protease</keyword>
<protein>
    <submittedName>
        <fullName evidence="9">Similar to Peritrophin-1 acc. no. O76217</fullName>
    </submittedName>
</protein>
<evidence type="ECO:0000313" key="10">
    <source>
        <dbReference type="Proteomes" id="UP000018144"/>
    </source>
</evidence>
<dbReference type="OrthoDB" id="424753at2759"/>
<evidence type="ECO:0000313" key="9">
    <source>
        <dbReference type="EMBL" id="CCX06543.1"/>
    </source>
</evidence>
<dbReference type="InterPro" id="IPR001300">
    <property type="entry name" value="Peptidase_C2_calpain_cat"/>
</dbReference>
<dbReference type="STRING" id="1076935.U4L2S3"/>
<dbReference type="PROSITE" id="PS50203">
    <property type="entry name" value="CALPAIN_CAT"/>
    <property type="match status" value="1"/>
</dbReference>
<feature type="region of interest" description="Disordered" evidence="7">
    <location>
        <begin position="660"/>
        <end position="693"/>
    </location>
</feature>
<comment type="similarity">
    <text evidence="1">Belongs to the peptidase C2 family.</text>
</comment>
<dbReference type="AlphaFoldDB" id="U4L2S3"/>
<dbReference type="GO" id="GO:0006508">
    <property type="term" value="P:proteolysis"/>
    <property type="evidence" value="ECO:0007669"/>
    <property type="project" value="UniProtKB-KW"/>
</dbReference>
<organism evidence="9 10">
    <name type="scientific">Pyronema omphalodes (strain CBS 100304)</name>
    <name type="common">Pyronema confluens</name>
    <dbReference type="NCBI Taxonomy" id="1076935"/>
    <lineage>
        <taxon>Eukaryota</taxon>
        <taxon>Fungi</taxon>
        <taxon>Dikarya</taxon>
        <taxon>Ascomycota</taxon>
        <taxon>Pezizomycotina</taxon>
        <taxon>Pezizomycetes</taxon>
        <taxon>Pezizales</taxon>
        <taxon>Pyronemataceae</taxon>
        <taxon>Pyronema</taxon>
    </lineage>
</organism>
<keyword evidence="3 6" id="KW-0378">Hydrolase</keyword>
<feature type="active site" evidence="5 6">
    <location>
        <position position="153"/>
    </location>
</feature>
<evidence type="ECO:0000256" key="3">
    <source>
        <dbReference type="ARBA" id="ARBA00022801"/>
    </source>
</evidence>
<evidence type="ECO:0000256" key="1">
    <source>
        <dbReference type="ARBA" id="ARBA00007623"/>
    </source>
</evidence>
<dbReference type="EMBL" id="HF935294">
    <property type="protein sequence ID" value="CCX06543.1"/>
    <property type="molecule type" value="Genomic_DNA"/>
</dbReference>
<feature type="region of interest" description="Disordered" evidence="7">
    <location>
        <begin position="577"/>
        <end position="625"/>
    </location>
</feature>